<accession>A0A9P0ZTR8</accession>
<sequence length="106" mass="12398">MSGTEQNEAPHTKLFPKENWVRLQDNNYQLDYALFKCPDPVIPVILQGHYIWPALTKAAPVPEVYLQQFWSTMHTTSKKDRSKILATLHNRWLVLTVSPLDFDEKF</sequence>
<protein>
    <submittedName>
        <fullName evidence="1">Uncharacterized protein</fullName>
    </submittedName>
</protein>
<dbReference type="AlphaFoldDB" id="A0A9P0ZTR8"/>
<dbReference type="Proteomes" id="UP001152484">
    <property type="component" value="Unassembled WGS sequence"/>
</dbReference>
<organism evidence="1 2">
    <name type="scientific">Cuscuta europaea</name>
    <name type="common">European dodder</name>
    <dbReference type="NCBI Taxonomy" id="41803"/>
    <lineage>
        <taxon>Eukaryota</taxon>
        <taxon>Viridiplantae</taxon>
        <taxon>Streptophyta</taxon>
        <taxon>Embryophyta</taxon>
        <taxon>Tracheophyta</taxon>
        <taxon>Spermatophyta</taxon>
        <taxon>Magnoliopsida</taxon>
        <taxon>eudicotyledons</taxon>
        <taxon>Gunneridae</taxon>
        <taxon>Pentapetalae</taxon>
        <taxon>asterids</taxon>
        <taxon>lamiids</taxon>
        <taxon>Solanales</taxon>
        <taxon>Convolvulaceae</taxon>
        <taxon>Cuscuteae</taxon>
        <taxon>Cuscuta</taxon>
        <taxon>Cuscuta subgen. Cuscuta</taxon>
    </lineage>
</organism>
<feature type="non-terminal residue" evidence="1">
    <location>
        <position position="106"/>
    </location>
</feature>
<comment type="caution">
    <text evidence="1">The sequence shown here is derived from an EMBL/GenBank/DDBJ whole genome shotgun (WGS) entry which is preliminary data.</text>
</comment>
<name>A0A9P0ZTR8_CUSEU</name>
<dbReference type="EMBL" id="CAMAPE010000054">
    <property type="protein sequence ID" value="CAH9111378.1"/>
    <property type="molecule type" value="Genomic_DNA"/>
</dbReference>
<keyword evidence="2" id="KW-1185">Reference proteome</keyword>
<reference evidence="1" key="1">
    <citation type="submission" date="2022-07" db="EMBL/GenBank/DDBJ databases">
        <authorList>
            <person name="Macas J."/>
            <person name="Novak P."/>
            <person name="Neumann P."/>
        </authorList>
    </citation>
    <scope>NUCLEOTIDE SEQUENCE</scope>
</reference>
<proteinExistence type="predicted"/>
<evidence type="ECO:0000313" key="2">
    <source>
        <dbReference type="Proteomes" id="UP001152484"/>
    </source>
</evidence>
<evidence type="ECO:0000313" key="1">
    <source>
        <dbReference type="EMBL" id="CAH9111378.1"/>
    </source>
</evidence>
<gene>
    <name evidence="1" type="ORF">CEURO_LOCUS19227</name>
</gene>